<dbReference type="AlphaFoldDB" id="D1ALW2"/>
<accession>D1ALW2</accession>
<dbReference type="RefSeq" id="WP_012859829.1">
    <property type="nucleotide sequence ID" value="NC_013517.1"/>
</dbReference>
<dbReference type="KEGG" id="str:Sterm_0346"/>
<dbReference type="Proteomes" id="UP000000845">
    <property type="component" value="Chromosome"/>
</dbReference>
<reference evidence="2" key="1">
    <citation type="submission" date="2009-09" db="EMBL/GenBank/DDBJ databases">
        <title>The complete chromosome of Sebaldella termitidis ATCC 33386.</title>
        <authorList>
            <consortium name="US DOE Joint Genome Institute (JGI-PGF)"/>
            <person name="Lucas S."/>
            <person name="Copeland A."/>
            <person name="Lapidus A."/>
            <person name="Glavina del Rio T."/>
            <person name="Dalin E."/>
            <person name="Tice H."/>
            <person name="Bruce D."/>
            <person name="Goodwin L."/>
            <person name="Pitluck S."/>
            <person name="Kyrpides N."/>
            <person name="Mavromatis K."/>
            <person name="Ivanova N."/>
            <person name="Mikhailova N."/>
            <person name="Sims D."/>
            <person name="Meincke L."/>
            <person name="Brettin T."/>
            <person name="Detter J.C."/>
            <person name="Han C."/>
            <person name="Larimer F."/>
            <person name="Land M."/>
            <person name="Hauser L."/>
            <person name="Markowitz V."/>
            <person name="Cheng J.F."/>
            <person name="Hugenholtz P."/>
            <person name="Woyke T."/>
            <person name="Wu D."/>
            <person name="Eisen J.A."/>
        </authorList>
    </citation>
    <scope>NUCLEOTIDE SEQUENCE [LARGE SCALE GENOMIC DNA]</scope>
    <source>
        <strain evidence="2">ATCC 33386 / NCTC 11300</strain>
    </source>
</reference>
<organism evidence="1 2">
    <name type="scientific">Sebaldella termitidis (strain ATCC 33386 / NCTC 11300)</name>
    <dbReference type="NCBI Taxonomy" id="526218"/>
    <lineage>
        <taxon>Bacteria</taxon>
        <taxon>Fusobacteriati</taxon>
        <taxon>Fusobacteriota</taxon>
        <taxon>Fusobacteriia</taxon>
        <taxon>Fusobacteriales</taxon>
        <taxon>Leptotrichiaceae</taxon>
        <taxon>Sebaldella</taxon>
    </lineage>
</organism>
<dbReference type="EMBL" id="CP001739">
    <property type="protein sequence ID" value="ACZ07230.1"/>
    <property type="molecule type" value="Genomic_DNA"/>
</dbReference>
<proteinExistence type="predicted"/>
<evidence type="ECO:0000313" key="2">
    <source>
        <dbReference type="Proteomes" id="UP000000845"/>
    </source>
</evidence>
<dbReference type="STRING" id="526218.Sterm_0346"/>
<dbReference type="HOGENOM" id="CLU_1041672_0_0_0"/>
<keyword evidence="2" id="KW-1185">Reference proteome</keyword>
<evidence type="ECO:0000313" key="1">
    <source>
        <dbReference type="EMBL" id="ACZ07230.1"/>
    </source>
</evidence>
<gene>
    <name evidence="1" type="ordered locus">Sterm_0346</name>
</gene>
<name>D1ALW2_SEBTE</name>
<sequence>MRDLNKKYRYELENITDIDGITENIKWTSELHIKTLEELESSNPYQKGKFYLLGIKEKKLQFENETNNSYLSELEEIFSCLFIIVNEKMKIQDVPNYDMLIEKFLITMEYVDEMNLKAGSIVLLSEILAEKDRLIYFLSSNRIFRHLFFPLYRFDEINFYGRLPETIEYEFFDLIPGIMIPMRLKKIMNNGKIIISGEKDDLLLSDYSLERIIREKYNHNMRRYNLDYKAAIASDKENGFVKDYVFYSQLEIDYDINIFQKVKIIEI</sequence>
<protein>
    <submittedName>
        <fullName evidence="1">Uncharacterized protein</fullName>
    </submittedName>
</protein>
<reference evidence="1 2" key="2">
    <citation type="journal article" date="2010" name="Stand. Genomic Sci.">
        <title>Complete genome sequence of Sebaldella termitidis type strain (NCTC 11300).</title>
        <authorList>
            <person name="Harmon-Smith M."/>
            <person name="Celia L."/>
            <person name="Chertkov O."/>
            <person name="Lapidus A."/>
            <person name="Copeland A."/>
            <person name="Glavina Del Rio T."/>
            <person name="Nolan M."/>
            <person name="Lucas S."/>
            <person name="Tice H."/>
            <person name="Cheng J.F."/>
            <person name="Han C."/>
            <person name="Detter J.C."/>
            <person name="Bruce D."/>
            <person name="Goodwin L."/>
            <person name="Pitluck S."/>
            <person name="Pati A."/>
            <person name="Liolios K."/>
            <person name="Ivanova N."/>
            <person name="Mavromatis K."/>
            <person name="Mikhailova N."/>
            <person name="Chen A."/>
            <person name="Palaniappan K."/>
            <person name="Land M."/>
            <person name="Hauser L."/>
            <person name="Chang Y.J."/>
            <person name="Jeffries C.D."/>
            <person name="Brettin T."/>
            <person name="Goker M."/>
            <person name="Beck B."/>
            <person name="Bristow J."/>
            <person name="Eisen J.A."/>
            <person name="Markowitz V."/>
            <person name="Hugenholtz P."/>
            <person name="Kyrpides N.C."/>
            <person name="Klenk H.P."/>
            <person name="Chen F."/>
        </authorList>
    </citation>
    <scope>NUCLEOTIDE SEQUENCE [LARGE SCALE GENOMIC DNA]</scope>
    <source>
        <strain evidence="2">ATCC 33386 / NCTC 11300</strain>
    </source>
</reference>